<dbReference type="InterPro" id="IPR011990">
    <property type="entry name" value="TPR-like_helical_dom_sf"/>
</dbReference>
<dbReference type="STRING" id="29529.SAMN04488122_3372"/>
<dbReference type="SUPFAM" id="SSF48452">
    <property type="entry name" value="TPR-like"/>
    <property type="match status" value="2"/>
</dbReference>
<dbReference type="GO" id="GO:0003677">
    <property type="term" value="F:DNA binding"/>
    <property type="evidence" value="ECO:0007669"/>
    <property type="project" value="InterPro"/>
</dbReference>
<dbReference type="Gene3D" id="1.25.40.10">
    <property type="entry name" value="Tetratricopeptide repeat domain"/>
    <property type="match status" value="2"/>
</dbReference>
<keyword evidence="3" id="KW-0732">Signal</keyword>
<keyword evidence="2" id="KW-1133">Transmembrane helix</keyword>
<evidence type="ECO:0000256" key="1">
    <source>
        <dbReference type="SAM" id="Coils"/>
    </source>
</evidence>
<dbReference type="RefSeq" id="WP_143059184.1">
    <property type="nucleotide sequence ID" value="NZ_FOJG01000001.1"/>
</dbReference>
<evidence type="ECO:0000256" key="3">
    <source>
        <dbReference type="SAM" id="SignalP"/>
    </source>
</evidence>
<keyword evidence="1" id="KW-0175">Coiled coil</keyword>
<feature type="signal peptide" evidence="3">
    <location>
        <begin position="1"/>
        <end position="23"/>
    </location>
</feature>
<evidence type="ECO:0000313" key="5">
    <source>
        <dbReference type="Proteomes" id="UP000199310"/>
    </source>
</evidence>
<evidence type="ECO:0008006" key="6">
    <source>
        <dbReference type="Google" id="ProtNLM"/>
    </source>
</evidence>
<dbReference type="InterPro" id="IPR016032">
    <property type="entry name" value="Sig_transdc_resp-reg_C-effctor"/>
</dbReference>
<keyword evidence="2" id="KW-0472">Membrane</keyword>
<reference evidence="5" key="1">
    <citation type="submission" date="2016-10" db="EMBL/GenBank/DDBJ databases">
        <authorList>
            <person name="Varghese N."/>
            <person name="Submissions S."/>
        </authorList>
    </citation>
    <scope>NUCLEOTIDE SEQUENCE [LARGE SCALE GENOMIC DNA]</scope>
    <source>
        <strain evidence="5">DSM 3695</strain>
    </source>
</reference>
<dbReference type="SUPFAM" id="SSF46894">
    <property type="entry name" value="C-terminal effector domain of the bipartite response regulators"/>
    <property type="match status" value="1"/>
</dbReference>
<feature type="transmembrane region" description="Helical" evidence="2">
    <location>
        <begin position="400"/>
        <end position="422"/>
    </location>
</feature>
<name>A0A1I0RVD8_9BACT</name>
<dbReference type="EMBL" id="FOJG01000001">
    <property type="protein sequence ID" value="SEW44759.1"/>
    <property type="molecule type" value="Genomic_DNA"/>
</dbReference>
<dbReference type="OrthoDB" id="1090267at2"/>
<sequence>MKLLPYRLLIWMLALGVALQGKAQSPIDTSSLKAAETYRVSKNYALAITTARQSALHALQQKNYVEATKAYTLLTNVKANTQQFSDLKQTSDSAINTAQQSHDAIAMAYAYYSRALLYKTLDKSDEVVKYCQQALRQLEKKTDPYIAAKIYYQLYAVNSGWDNEEKVNTYARAATDNALRTTDYNLLSNCYTAMSVAHEYKYNTQKSRPELDSVLYYLAKTDSLYHQFPGKVADNTYAIALINIASSYLRYFPANDAGAKIQATQYANTARAVLKNTPNTEDVAASSLGILSEYAMREENYGQAENYLMEAYHLMKSAPSPAYYTLINVVQSLSGLYEKRGDFEKALAFQKEVTLYNKKNFNQQQVLNTQKLEIQYETEKHNQEIQLLKERQKSQTRQNYLYAGIAIALVIGLIFMFLAYHFRLRYSLQREKQLQLEKQDSEMQIKLEKEAHARLRAEQLLLETQQQQLKKEVMANVLQLEYKNQMLLNIKDKLTEGDAVSTQKMLKEEMVIDNDFEHAKLEIQQIHPDFFLLLNDTAQKKLTLLDLKLCAYLYLKMDTRQISQLMNIEAKSVRMSRYRIKQKLGLDKEADLNSFLQRLGS</sequence>
<proteinExistence type="predicted"/>
<dbReference type="AlphaFoldDB" id="A0A1I0RVD8"/>
<keyword evidence="2" id="KW-0812">Transmembrane</keyword>
<organism evidence="4 5">
    <name type="scientific">Chitinophaga arvensicola</name>
    <dbReference type="NCBI Taxonomy" id="29529"/>
    <lineage>
        <taxon>Bacteria</taxon>
        <taxon>Pseudomonadati</taxon>
        <taxon>Bacteroidota</taxon>
        <taxon>Chitinophagia</taxon>
        <taxon>Chitinophagales</taxon>
        <taxon>Chitinophagaceae</taxon>
        <taxon>Chitinophaga</taxon>
    </lineage>
</organism>
<dbReference type="GO" id="GO:0006355">
    <property type="term" value="P:regulation of DNA-templated transcription"/>
    <property type="evidence" value="ECO:0007669"/>
    <property type="project" value="InterPro"/>
</dbReference>
<accession>A0A1I0RVD8</accession>
<keyword evidence="5" id="KW-1185">Reference proteome</keyword>
<evidence type="ECO:0000313" key="4">
    <source>
        <dbReference type="EMBL" id="SEW44759.1"/>
    </source>
</evidence>
<protein>
    <recommendedName>
        <fullName evidence="6">Tetratricopeptide repeat-containing protein</fullName>
    </recommendedName>
</protein>
<evidence type="ECO:0000256" key="2">
    <source>
        <dbReference type="SAM" id="Phobius"/>
    </source>
</evidence>
<feature type="coiled-coil region" evidence="1">
    <location>
        <begin position="438"/>
        <end position="472"/>
    </location>
</feature>
<feature type="chain" id="PRO_5011772688" description="Tetratricopeptide repeat-containing protein" evidence="3">
    <location>
        <begin position="24"/>
        <end position="601"/>
    </location>
</feature>
<gene>
    <name evidence="4" type="ORF">SAMN04488122_3372</name>
</gene>
<dbReference type="Proteomes" id="UP000199310">
    <property type="component" value="Unassembled WGS sequence"/>
</dbReference>